<accession>A0A6N8JFE0</accession>
<dbReference type="OrthoDB" id="9805017at2"/>
<proteinExistence type="predicted"/>
<dbReference type="AlphaFoldDB" id="A0A6N8JFE0"/>
<dbReference type="NCBIfam" id="NF041518">
    <property type="entry name" value="choice_anch_Q"/>
    <property type="match status" value="1"/>
</dbReference>
<dbReference type="InterPro" id="IPR059226">
    <property type="entry name" value="Choice_anch_Q_dom"/>
</dbReference>
<dbReference type="NCBIfam" id="TIGR04183">
    <property type="entry name" value="Por_Secre_tail"/>
    <property type="match status" value="1"/>
</dbReference>
<dbReference type="InterPro" id="IPR029865">
    <property type="entry name" value="KIAA0319-like"/>
</dbReference>
<dbReference type="SMART" id="SM00710">
    <property type="entry name" value="PbH1"/>
    <property type="match status" value="7"/>
</dbReference>
<dbReference type="SUPFAM" id="SSF51126">
    <property type="entry name" value="Pectin lyase-like"/>
    <property type="match status" value="1"/>
</dbReference>
<gene>
    <name evidence="4" type="ORF">GO495_24020</name>
</gene>
<dbReference type="InterPro" id="IPR006626">
    <property type="entry name" value="PbH1"/>
</dbReference>
<dbReference type="InterPro" id="IPR029058">
    <property type="entry name" value="AB_hydrolase_fold"/>
</dbReference>
<dbReference type="GO" id="GO:0031410">
    <property type="term" value="C:cytoplasmic vesicle"/>
    <property type="evidence" value="ECO:0007669"/>
    <property type="project" value="TreeGrafter"/>
</dbReference>
<reference evidence="4 5" key="1">
    <citation type="submission" date="2019-12" db="EMBL/GenBank/DDBJ databases">
        <title>The draft genomic sequence of strain Chitinophaga oryziterrae JCM 16595.</title>
        <authorList>
            <person name="Zhang X."/>
        </authorList>
    </citation>
    <scope>NUCLEOTIDE SEQUENCE [LARGE SCALE GENOMIC DNA]</scope>
    <source>
        <strain evidence="4 5">JCM 16595</strain>
    </source>
</reference>
<dbReference type="InterPro" id="IPR022409">
    <property type="entry name" value="PKD/Chitinase_dom"/>
</dbReference>
<dbReference type="Gene3D" id="3.40.50.1820">
    <property type="entry name" value="alpha/beta hydrolase"/>
    <property type="match status" value="1"/>
</dbReference>
<dbReference type="Pfam" id="PF18962">
    <property type="entry name" value="Por_Secre_tail"/>
    <property type="match status" value="1"/>
</dbReference>
<dbReference type="PANTHER" id="PTHR46182:SF2">
    <property type="entry name" value="FI19480P1"/>
    <property type="match status" value="1"/>
</dbReference>
<protein>
    <submittedName>
        <fullName evidence="4">T9SS type A sorting domain-containing protein</fullName>
    </submittedName>
</protein>
<dbReference type="CDD" id="cd00146">
    <property type="entry name" value="PKD"/>
    <property type="match status" value="2"/>
</dbReference>
<dbReference type="SUPFAM" id="SSF49299">
    <property type="entry name" value="PKD domain"/>
    <property type="match status" value="4"/>
</dbReference>
<dbReference type="SMART" id="SM00089">
    <property type="entry name" value="PKD"/>
    <property type="match status" value="4"/>
</dbReference>
<dbReference type="SUPFAM" id="SSF53474">
    <property type="entry name" value="alpha/beta-Hydrolases"/>
    <property type="match status" value="1"/>
</dbReference>
<dbReference type="Pfam" id="PF22352">
    <property type="entry name" value="K319L-like_PKD"/>
    <property type="match status" value="4"/>
</dbReference>
<keyword evidence="2" id="KW-0732">Signal</keyword>
<dbReference type="Proteomes" id="UP000468388">
    <property type="component" value="Unassembled WGS sequence"/>
</dbReference>
<keyword evidence="5" id="KW-1185">Reference proteome</keyword>
<evidence type="ECO:0000256" key="1">
    <source>
        <dbReference type="SAM" id="MobiDB-lite"/>
    </source>
</evidence>
<evidence type="ECO:0000259" key="3">
    <source>
        <dbReference type="PROSITE" id="PS50093"/>
    </source>
</evidence>
<feature type="domain" description="PKD" evidence="3">
    <location>
        <begin position="285"/>
        <end position="356"/>
    </location>
</feature>
<dbReference type="Gene3D" id="2.60.40.10">
    <property type="entry name" value="Immunoglobulins"/>
    <property type="match status" value="4"/>
</dbReference>
<dbReference type="InterPro" id="IPR026444">
    <property type="entry name" value="Secre_tail"/>
</dbReference>
<feature type="region of interest" description="Disordered" evidence="1">
    <location>
        <begin position="905"/>
        <end position="924"/>
    </location>
</feature>
<feature type="signal peptide" evidence="2">
    <location>
        <begin position="1"/>
        <end position="22"/>
    </location>
</feature>
<dbReference type="InterPro" id="IPR013783">
    <property type="entry name" value="Ig-like_fold"/>
</dbReference>
<dbReference type="PANTHER" id="PTHR46182">
    <property type="entry name" value="FI19480P1"/>
    <property type="match status" value="1"/>
</dbReference>
<sequence>MSRLLLFAGLVISMFYPLQSRAQGNQTKIAINITPDKTTGAWLHLPDDYNSTSTNYPLIIFLHGATERGTDLNVVLAHGLPKIIAEGAKMEFTVNGKLFKFITVSPQIPNGWASEDMVQNILNDIKSKYRVDVSRVYLTGLSAGGYGVLNYVASGFDFSSKLAAIIPVSAAAIDDNKVAGLCNIAGSNIASWFLCGSLDGFIDNQVNYVNKINTCGPTYPAIATSYPGGTHSDNVWDKAYDATHIYQSPNIYEWMLQYTDTAREIPPPIAAVAAGNTTITLPVDSIVLDGSPSTAPGSRIISYDWKLVSGHLGPILSSTNNAIITVTKLISGRYTFNLTVKNTVGMISTKQVTVVVNPIGGAAGSTCNFCKFLITPGVDGGAYINGVNLHVQPGDTVCIQAGNYSYIQFFNFTGSAVKPIVFVNCGGPVNIGNGGNYGFIFNNTKYFKVTGSGSSDKYGFIVNGVVKRLNVGLAMGKRCTDYEAERVEITGSEVGVMAKVNPDCDTANQYPYFAIRNVKLHDIYIHDVSGEGMYIGNTAPNGTTVTCTDGTVKNVLPPRIYGLRIYNINVANTGWDAIQVASAPEDVEIYNNSVSNFGIMNVGSQQAGIILGGETNGKVYNNTVIKGTGNGIEVFGIGLCSVYNNIISDAGFDSTTSKQDALFIDDRPTKYNYIPLHVNVFNNTIVNSGRDAIRYMNSYGTVAPGNLFYNNLMANVGSKYLNVATGIDYTASNNLSYADITVVKFSNAGAKDFHLASGSPAIDKGLNLSAYFNTDIDGDIRPWGITYDVGADEYESGTIINKPPIAVAGADTTIVFPVSSITLDGSGSSDPDGSIVSYAWTQISGPVTATIGSATTSKPVISGLTTIGTYGFKLIVTDNAGDTASDQVNVILIADTSELVANAGPDKTIRQPKNSSAVSGAGSTDSNGTITGYNWTQVSGPTIATIVSPNKVKTDLNRLTSVGTYIFRLTVTNNKGMKATDDVSIFVIPNPAHGLFANAGTDQTIAYPSVNKVTLDGSASYATNHGYISYYAWTKVSGPDGYSIMNASSPVTVVTFTATGTYVFRLKVTDTYNNTATDDVTIIVGNTGAGTAVKMSSKKLDVAMMNASDIRIYPNPVVSILHLNLRLNATATVVVRIYNSNGEIKGTYYLGTITSIQKDIDVNNLASGMYILQIKNDSNPDLYYKFIKSD</sequence>
<evidence type="ECO:0000313" key="5">
    <source>
        <dbReference type="Proteomes" id="UP000468388"/>
    </source>
</evidence>
<name>A0A6N8JFE0_9BACT</name>
<feature type="compositionally biased region" description="Polar residues" evidence="1">
    <location>
        <begin position="911"/>
        <end position="924"/>
    </location>
</feature>
<dbReference type="GO" id="GO:0016020">
    <property type="term" value="C:membrane"/>
    <property type="evidence" value="ECO:0007669"/>
    <property type="project" value="TreeGrafter"/>
</dbReference>
<dbReference type="Gene3D" id="2.160.20.10">
    <property type="entry name" value="Single-stranded right-handed beta-helix, Pectin lyase-like"/>
    <property type="match status" value="1"/>
</dbReference>
<evidence type="ECO:0000313" key="4">
    <source>
        <dbReference type="EMBL" id="MVT43684.1"/>
    </source>
</evidence>
<organism evidence="4 5">
    <name type="scientific">Chitinophaga oryziterrae</name>
    <dbReference type="NCBI Taxonomy" id="1031224"/>
    <lineage>
        <taxon>Bacteria</taxon>
        <taxon>Pseudomonadati</taxon>
        <taxon>Bacteroidota</taxon>
        <taxon>Chitinophagia</taxon>
        <taxon>Chitinophagales</taxon>
        <taxon>Chitinophagaceae</taxon>
        <taxon>Chitinophaga</taxon>
    </lineage>
</organism>
<dbReference type="InterPro" id="IPR035986">
    <property type="entry name" value="PKD_dom_sf"/>
</dbReference>
<dbReference type="InterPro" id="IPR012334">
    <property type="entry name" value="Pectin_lyas_fold"/>
</dbReference>
<dbReference type="PROSITE" id="PS50093">
    <property type="entry name" value="PKD"/>
    <property type="match status" value="1"/>
</dbReference>
<dbReference type="RefSeq" id="WP_157302497.1">
    <property type="nucleotide sequence ID" value="NZ_BAAAZB010000021.1"/>
</dbReference>
<feature type="chain" id="PRO_5026701963" evidence="2">
    <location>
        <begin position="23"/>
        <end position="1190"/>
    </location>
</feature>
<comment type="caution">
    <text evidence="4">The sequence shown here is derived from an EMBL/GenBank/DDBJ whole genome shotgun (WGS) entry which is preliminary data.</text>
</comment>
<dbReference type="InterPro" id="IPR000601">
    <property type="entry name" value="PKD_dom"/>
</dbReference>
<dbReference type="InterPro" id="IPR011050">
    <property type="entry name" value="Pectin_lyase_fold/virulence"/>
</dbReference>
<evidence type="ECO:0000256" key="2">
    <source>
        <dbReference type="SAM" id="SignalP"/>
    </source>
</evidence>
<dbReference type="EMBL" id="WRXO01000008">
    <property type="protein sequence ID" value="MVT43684.1"/>
    <property type="molecule type" value="Genomic_DNA"/>
</dbReference>